<organism evidence="1">
    <name type="scientific">Populus alba</name>
    <name type="common">White poplar</name>
    <dbReference type="NCBI Taxonomy" id="43335"/>
    <lineage>
        <taxon>Eukaryota</taxon>
        <taxon>Viridiplantae</taxon>
        <taxon>Streptophyta</taxon>
        <taxon>Embryophyta</taxon>
        <taxon>Tracheophyta</taxon>
        <taxon>Spermatophyta</taxon>
        <taxon>Magnoliopsida</taxon>
        <taxon>eudicotyledons</taxon>
        <taxon>Gunneridae</taxon>
        <taxon>Pentapetalae</taxon>
        <taxon>rosids</taxon>
        <taxon>fabids</taxon>
        <taxon>Malpighiales</taxon>
        <taxon>Salicaceae</taxon>
        <taxon>Saliceae</taxon>
        <taxon>Populus</taxon>
    </lineage>
</organism>
<protein>
    <submittedName>
        <fullName evidence="1">Uncharacterized protein</fullName>
    </submittedName>
</protein>
<comment type="caution">
    <text evidence="1">The sequence shown here is derived from an EMBL/GenBank/DDBJ whole genome shotgun (WGS) entry which is preliminary data.</text>
</comment>
<sequence length="138" mass="14518">MTAAVFSSSSPLQRRCFFSWFPSVSNVLPSLWQLCGGAGSGGRGLTWTVVGDCGVRCSALLPFLLCVPLQLCSPLLPFSPSAAPTVLLSTRKIVVAGGDGFVLLLLAAEARVAAFLQWCCYVWGEDDATTVCDVLVAS</sequence>
<dbReference type="AlphaFoldDB" id="A0A4U5NPK5"/>
<dbReference type="EMBL" id="RCHU01000936">
    <property type="protein sequence ID" value="TKR85689.1"/>
    <property type="molecule type" value="Genomic_DNA"/>
</dbReference>
<name>A0A4U5NPK5_POPAL</name>
<proteinExistence type="predicted"/>
<gene>
    <name evidence="1" type="ORF">D5086_0000245300</name>
</gene>
<accession>A0A4U5NPK5</accession>
<reference evidence="1" key="1">
    <citation type="submission" date="2018-10" db="EMBL/GenBank/DDBJ databases">
        <title>Population genomic analysis revealed the cold adaptation of white poplar.</title>
        <authorList>
            <person name="Liu Y.-J."/>
        </authorList>
    </citation>
    <scope>NUCLEOTIDE SEQUENCE [LARGE SCALE GENOMIC DNA]</scope>
    <source>
        <strain evidence="1">PAL-ZL1</strain>
    </source>
</reference>
<evidence type="ECO:0000313" key="1">
    <source>
        <dbReference type="EMBL" id="TKR85689.1"/>
    </source>
</evidence>